<dbReference type="Proteomes" id="UP000037558">
    <property type="component" value="Unassembled WGS sequence"/>
</dbReference>
<protein>
    <recommendedName>
        <fullName evidence="2">RNA-binding protein AMD01_20240</fullName>
    </recommendedName>
    <alternativeName>
        <fullName evidence="2">Ribosomal protein eL8-like</fullName>
    </alternativeName>
</protein>
<dbReference type="InterPro" id="IPR029064">
    <property type="entry name" value="Ribosomal_eL30-like_sf"/>
</dbReference>
<dbReference type="HAMAP" id="MF_00574">
    <property type="entry name" value="Ribosomal_eL8_Bact"/>
    <property type="match status" value="1"/>
</dbReference>
<dbReference type="InterPro" id="IPR023460">
    <property type="entry name" value="RNA_bf_YbxF-like"/>
</dbReference>
<dbReference type="RefSeq" id="WP_053403274.1">
    <property type="nucleotide sequence ID" value="NZ_JAUKEN010000006.1"/>
</dbReference>
<dbReference type="GO" id="GO:0003723">
    <property type="term" value="F:RNA binding"/>
    <property type="evidence" value="ECO:0007669"/>
    <property type="project" value="UniProtKB-UniRule"/>
</dbReference>
<dbReference type="SUPFAM" id="SSF55315">
    <property type="entry name" value="L30e-like"/>
    <property type="match status" value="1"/>
</dbReference>
<evidence type="ECO:0000313" key="5">
    <source>
        <dbReference type="Proteomes" id="UP000037558"/>
    </source>
</evidence>
<dbReference type="OrthoDB" id="2353623at2"/>
<organism evidence="4 5">
    <name type="scientific">Priestia koreensis</name>
    <dbReference type="NCBI Taxonomy" id="284581"/>
    <lineage>
        <taxon>Bacteria</taxon>
        <taxon>Bacillati</taxon>
        <taxon>Bacillota</taxon>
        <taxon>Bacilli</taxon>
        <taxon>Bacillales</taxon>
        <taxon>Bacillaceae</taxon>
        <taxon>Priestia</taxon>
    </lineage>
</organism>
<comment type="caution">
    <text evidence="4">The sequence shown here is derived from an EMBL/GenBank/DDBJ whole genome shotgun (WGS) entry which is preliminary data.</text>
</comment>
<dbReference type="Pfam" id="PF01248">
    <property type="entry name" value="Ribosomal_L7Ae"/>
    <property type="match status" value="1"/>
</dbReference>
<comment type="similarity">
    <text evidence="2">Belongs to the eukaryotic ribosomal protein eL8 family.</text>
</comment>
<dbReference type="NCBIfam" id="NF010125">
    <property type="entry name" value="PRK13602.1"/>
    <property type="match status" value="1"/>
</dbReference>
<reference evidence="5" key="1">
    <citation type="submission" date="2015-08" db="EMBL/GenBank/DDBJ databases">
        <title>Fjat-14210 dsm16467.</title>
        <authorList>
            <person name="Liu B."/>
            <person name="Wang J."/>
            <person name="Zhu Y."/>
            <person name="Liu G."/>
            <person name="Chen Q."/>
            <person name="Chen Z."/>
            <person name="Lan J."/>
            <person name="Che J."/>
            <person name="Ge C."/>
            <person name="Shi H."/>
            <person name="Pan Z."/>
            <person name="Liu X."/>
        </authorList>
    </citation>
    <scope>NUCLEOTIDE SEQUENCE [LARGE SCALE GENOMIC DNA]</scope>
    <source>
        <strain evidence="5">DSM 16467</strain>
    </source>
</reference>
<gene>
    <name evidence="4" type="ORF">AMD01_20240</name>
</gene>
<proteinExistence type="inferred from homology"/>
<feature type="domain" description="Ribosomal protein eL8/eL30/eS12/Gadd45" evidence="3">
    <location>
        <begin position="4"/>
        <end position="81"/>
    </location>
</feature>
<dbReference type="AlphaFoldDB" id="A0A0M0KPT3"/>
<accession>A0A0M0KPT3</accession>
<evidence type="ECO:0000259" key="3">
    <source>
        <dbReference type="Pfam" id="PF01248"/>
    </source>
</evidence>
<dbReference type="Gene3D" id="3.30.1330.30">
    <property type="match status" value="1"/>
</dbReference>
<dbReference type="EMBL" id="LILC01000031">
    <property type="protein sequence ID" value="KOO40861.1"/>
    <property type="molecule type" value="Genomic_DNA"/>
</dbReference>
<evidence type="ECO:0000256" key="1">
    <source>
        <dbReference type="ARBA" id="ARBA00022884"/>
    </source>
</evidence>
<dbReference type="InterPro" id="IPR004038">
    <property type="entry name" value="Ribosomal_eL8/eL30/eS12/Gad45"/>
</dbReference>
<name>A0A0M0KPT3_9BACI</name>
<sequence>MSYEKVKQAKDIIVGTKQTVKALKRGAVKEVIVAKDADPGIASEVIQTANEMQVPLFYVDSMKRLGKACEIDVGAATVAIAN</sequence>
<keyword evidence="1 2" id="KW-0694">RNA-binding</keyword>
<evidence type="ECO:0000313" key="4">
    <source>
        <dbReference type="EMBL" id="KOO40861.1"/>
    </source>
</evidence>
<dbReference type="STRING" id="284581.AMD01_20240"/>
<dbReference type="PATRIC" id="fig|284581.3.peg.94"/>
<keyword evidence="5" id="KW-1185">Reference proteome</keyword>
<evidence type="ECO:0000256" key="2">
    <source>
        <dbReference type="HAMAP-Rule" id="MF_00574"/>
    </source>
</evidence>
<dbReference type="PRINTS" id="PR00884">
    <property type="entry name" value="RIBOSOMALHS6"/>
</dbReference>